<dbReference type="PANTHER" id="PTHR39087">
    <property type="entry name" value="UPF0104 MEMBRANE PROTEIN MJ1595"/>
    <property type="match status" value="1"/>
</dbReference>
<dbReference type="OrthoDB" id="9799911at2"/>
<keyword evidence="4 6" id="KW-1133">Transmembrane helix</keyword>
<dbReference type="STRING" id="1391653.AKJ08_3183"/>
<dbReference type="NCBIfam" id="TIGR00374">
    <property type="entry name" value="flippase-like domain"/>
    <property type="match status" value="1"/>
</dbReference>
<keyword evidence="8" id="KW-1185">Reference proteome</keyword>
<name>A0A0K1PHC3_9BACT</name>
<dbReference type="EMBL" id="CP012332">
    <property type="protein sequence ID" value="AKU92796.1"/>
    <property type="molecule type" value="Genomic_DNA"/>
</dbReference>
<evidence type="ECO:0000256" key="1">
    <source>
        <dbReference type="ARBA" id="ARBA00004651"/>
    </source>
</evidence>
<feature type="transmembrane region" description="Helical" evidence="6">
    <location>
        <begin position="149"/>
        <end position="173"/>
    </location>
</feature>
<feature type="transmembrane region" description="Helical" evidence="6">
    <location>
        <begin position="127"/>
        <end position="143"/>
    </location>
</feature>
<reference evidence="7 8" key="1">
    <citation type="submission" date="2015-08" db="EMBL/GenBank/DDBJ databases">
        <authorList>
            <person name="Babu N.S."/>
            <person name="Beckwith C.J."/>
            <person name="Beseler K.G."/>
            <person name="Brison A."/>
            <person name="Carone J.V."/>
            <person name="Caskin T.P."/>
            <person name="Diamond M."/>
            <person name="Durham M.E."/>
            <person name="Foxe J.M."/>
            <person name="Go M."/>
            <person name="Henderson B.A."/>
            <person name="Jones I.B."/>
            <person name="McGettigan J.A."/>
            <person name="Micheletti S.J."/>
            <person name="Nasrallah M.E."/>
            <person name="Ortiz D."/>
            <person name="Piller C.R."/>
            <person name="Privatt S.R."/>
            <person name="Schneider S.L."/>
            <person name="Sharp S."/>
            <person name="Smith T.C."/>
            <person name="Stanton J.D."/>
            <person name="Ullery H.E."/>
            <person name="Wilson R.J."/>
            <person name="Serrano M.G."/>
            <person name="Buck G."/>
            <person name="Lee V."/>
            <person name="Wang Y."/>
            <person name="Carvalho R."/>
            <person name="Voegtly L."/>
            <person name="Shi R."/>
            <person name="Duckworth R."/>
            <person name="Johnson A."/>
            <person name="Loviza R."/>
            <person name="Walstead R."/>
            <person name="Shah Z."/>
            <person name="Kiflezghi M."/>
            <person name="Wade K."/>
            <person name="Ball S.L."/>
            <person name="Bradley K.W."/>
            <person name="Asai D.J."/>
            <person name="Bowman C.A."/>
            <person name="Russell D.A."/>
            <person name="Pope W.H."/>
            <person name="Jacobs-Sera D."/>
            <person name="Hendrix R.W."/>
            <person name="Hatfull G.F."/>
        </authorList>
    </citation>
    <scope>NUCLEOTIDE SEQUENCE [LARGE SCALE GENOMIC DNA]</scope>
    <source>
        <strain evidence="7 8">DSM 27710</strain>
    </source>
</reference>
<dbReference type="Proteomes" id="UP000055590">
    <property type="component" value="Chromosome"/>
</dbReference>
<keyword evidence="3 6" id="KW-0812">Transmembrane</keyword>
<feature type="transmembrane region" description="Helical" evidence="6">
    <location>
        <begin position="7"/>
        <end position="29"/>
    </location>
</feature>
<dbReference type="PANTHER" id="PTHR39087:SF2">
    <property type="entry name" value="UPF0104 MEMBRANE PROTEIN MJ1595"/>
    <property type="match status" value="1"/>
</dbReference>
<dbReference type="InterPro" id="IPR022791">
    <property type="entry name" value="L-PG_synthase/AglD"/>
</dbReference>
<dbReference type="GO" id="GO:0005886">
    <property type="term" value="C:plasma membrane"/>
    <property type="evidence" value="ECO:0007669"/>
    <property type="project" value="UniProtKB-SubCell"/>
</dbReference>
<feature type="transmembrane region" description="Helical" evidence="6">
    <location>
        <begin position="194"/>
        <end position="216"/>
    </location>
</feature>
<organism evidence="7 8">
    <name type="scientific">Vulgatibacter incomptus</name>
    <dbReference type="NCBI Taxonomy" id="1391653"/>
    <lineage>
        <taxon>Bacteria</taxon>
        <taxon>Pseudomonadati</taxon>
        <taxon>Myxococcota</taxon>
        <taxon>Myxococcia</taxon>
        <taxon>Myxococcales</taxon>
        <taxon>Cystobacterineae</taxon>
        <taxon>Vulgatibacteraceae</taxon>
        <taxon>Vulgatibacter</taxon>
    </lineage>
</organism>
<evidence type="ECO:0000256" key="2">
    <source>
        <dbReference type="ARBA" id="ARBA00022475"/>
    </source>
</evidence>
<keyword evidence="5 6" id="KW-0472">Membrane</keyword>
<accession>A0A0K1PHC3</accession>
<evidence type="ECO:0000313" key="8">
    <source>
        <dbReference type="Proteomes" id="UP000055590"/>
    </source>
</evidence>
<feature type="transmembrane region" description="Helical" evidence="6">
    <location>
        <begin position="286"/>
        <end position="305"/>
    </location>
</feature>
<feature type="transmembrane region" description="Helical" evidence="6">
    <location>
        <begin position="41"/>
        <end position="60"/>
    </location>
</feature>
<evidence type="ECO:0000256" key="3">
    <source>
        <dbReference type="ARBA" id="ARBA00022692"/>
    </source>
</evidence>
<dbReference type="Pfam" id="PF03706">
    <property type="entry name" value="LPG_synthase_TM"/>
    <property type="match status" value="1"/>
</dbReference>
<dbReference type="KEGG" id="vin:AKJ08_3183"/>
<evidence type="ECO:0000256" key="5">
    <source>
        <dbReference type="ARBA" id="ARBA00023136"/>
    </source>
</evidence>
<evidence type="ECO:0000313" key="7">
    <source>
        <dbReference type="EMBL" id="AKU92796.1"/>
    </source>
</evidence>
<dbReference type="RefSeq" id="WP_050726916.1">
    <property type="nucleotide sequence ID" value="NZ_CP012332.1"/>
</dbReference>
<keyword evidence="2" id="KW-1003">Cell membrane</keyword>
<gene>
    <name evidence="7" type="ORF">AKJ08_3183</name>
</gene>
<dbReference type="AlphaFoldDB" id="A0A0K1PHC3"/>
<comment type="subcellular location">
    <subcellularLocation>
        <location evidence="1">Cell membrane</location>
        <topology evidence="1">Multi-pass membrane protein</topology>
    </subcellularLocation>
</comment>
<evidence type="ECO:0000256" key="4">
    <source>
        <dbReference type="ARBA" id="ARBA00022989"/>
    </source>
</evidence>
<evidence type="ECO:0000256" key="6">
    <source>
        <dbReference type="SAM" id="Phobius"/>
    </source>
</evidence>
<sequence length="325" mass="33586">MIARFRRWALIGVAMGALLYLGFSLWAGIPALASELSSFRLSLLLPIVGLSLANYALRFAKWSYLLRRLGVRIDTRENASIFLAGLAMTITPGKAGELLKPYLVRQATGDPLTKTVPALIAERGTDALAVVGLAAIGVTTYFAEGASALFAVGGVCVGGILFLSSRTLSLGTIRAMGRIPGLAKIEGRLEELYVGMRTCLAPVPLALTLVLSAVAWGAEAVGYWLILEGFGVGGANLSVATFLYAFSSIAGAPSPGGLGVADAALQEGALHLVAGITRPQALGAALLCRLATLWLGVALGAVALLRHGASGTIDEGRPDSKRSAA</sequence>
<protein>
    <submittedName>
        <fullName evidence="7">Integral membrane protein</fullName>
    </submittedName>
</protein>
<proteinExistence type="predicted"/>